<feature type="non-terminal residue" evidence="1">
    <location>
        <position position="1"/>
    </location>
</feature>
<protein>
    <submittedName>
        <fullName evidence="1">Uncharacterized protein</fullName>
    </submittedName>
</protein>
<gene>
    <name evidence="1" type="ORF">S01H1_29049</name>
</gene>
<comment type="caution">
    <text evidence="1">The sequence shown here is derived from an EMBL/GenBank/DDBJ whole genome shotgun (WGS) entry which is preliminary data.</text>
</comment>
<dbReference type="AlphaFoldDB" id="X0TH91"/>
<accession>X0TH91</accession>
<name>X0TH91_9ZZZZ</name>
<proteinExistence type="predicted"/>
<sequence length="277" mass="31358">NVNDQVIRTYNMGSGMTELEDIDVMVKNVTIDNFDIWDSAGIAPINSSAFGVFTQGSVIYDIYEVNQPDYDPSRETNANQVEVRYKIVSEATQGNPVWRGVRMKEGWDIFDAEFGRDRIIAICPGQTQNQSVMAEMLDSGGCRRRVDFISTAPYFNLSTGGNYPIPGFTSWANMTPKEATDYVINGDFPEGGNLNRLDGILRMIKELGAYRYMTYEGGDHSNTTSAGDKADFLREWAYDDEMQRCYQAYYKRLRDIGATEHCIYTMAIDEKRADVNE</sequence>
<feature type="non-terminal residue" evidence="1">
    <location>
        <position position="277"/>
    </location>
</feature>
<dbReference type="EMBL" id="BARS01017790">
    <property type="protein sequence ID" value="GAF87482.1"/>
    <property type="molecule type" value="Genomic_DNA"/>
</dbReference>
<reference evidence="1" key="1">
    <citation type="journal article" date="2014" name="Front. Microbiol.">
        <title>High frequency of phylogenetically diverse reductive dehalogenase-homologous genes in deep subseafloor sedimentary metagenomes.</title>
        <authorList>
            <person name="Kawai M."/>
            <person name="Futagami T."/>
            <person name="Toyoda A."/>
            <person name="Takaki Y."/>
            <person name="Nishi S."/>
            <person name="Hori S."/>
            <person name="Arai W."/>
            <person name="Tsubouchi T."/>
            <person name="Morono Y."/>
            <person name="Uchiyama I."/>
            <person name="Ito T."/>
            <person name="Fujiyama A."/>
            <person name="Inagaki F."/>
            <person name="Takami H."/>
        </authorList>
    </citation>
    <scope>NUCLEOTIDE SEQUENCE</scope>
    <source>
        <strain evidence="1">Expedition CK06-06</strain>
    </source>
</reference>
<evidence type="ECO:0000313" key="1">
    <source>
        <dbReference type="EMBL" id="GAF87482.1"/>
    </source>
</evidence>
<organism evidence="1">
    <name type="scientific">marine sediment metagenome</name>
    <dbReference type="NCBI Taxonomy" id="412755"/>
    <lineage>
        <taxon>unclassified sequences</taxon>
        <taxon>metagenomes</taxon>
        <taxon>ecological metagenomes</taxon>
    </lineage>
</organism>